<reference evidence="1 2" key="1">
    <citation type="submission" date="2019-12" db="EMBL/GenBank/DDBJ databases">
        <authorList>
            <person name="Reyes-Prieto M."/>
        </authorList>
    </citation>
    <scope>NUCLEOTIDE SEQUENCE [LARGE SCALE GENOMIC DNA]</scope>
    <source>
        <strain evidence="1">HF14-78462</strain>
    </source>
</reference>
<organism evidence="1 2">
    <name type="scientific">Starkeya nomas</name>
    <dbReference type="NCBI Taxonomy" id="2666134"/>
    <lineage>
        <taxon>Bacteria</taxon>
        <taxon>Pseudomonadati</taxon>
        <taxon>Pseudomonadota</taxon>
        <taxon>Alphaproteobacteria</taxon>
        <taxon>Hyphomicrobiales</taxon>
        <taxon>Xanthobacteraceae</taxon>
        <taxon>Starkeya</taxon>
    </lineage>
</organism>
<proteinExistence type="predicted"/>
<gene>
    <name evidence="1" type="ORF">STARVERO_00341</name>
</gene>
<dbReference type="EMBL" id="CACSAS010000001">
    <property type="protein sequence ID" value="CAA0086958.1"/>
    <property type="molecule type" value="Genomic_DNA"/>
</dbReference>
<keyword evidence="2" id="KW-1185">Reference proteome</keyword>
<sequence length="77" mass="8309">MSDDIHERLARVETTLASVVTTQGHQNVMLEKIDSKLDKQDERLRNIETRSATFATVAAAAVSVGTSLIVAKLTGKA</sequence>
<evidence type="ECO:0000313" key="2">
    <source>
        <dbReference type="Proteomes" id="UP000433050"/>
    </source>
</evidence>
<protein>
    <submittedName>
        <fullName evidence="1">Uncharacterized protein</fullName>
    </submittedName>
</protein>
<dbReference type="AlphaFoldDB" id="A0A5S9NA08"/>
<evidence type="ECO:0000313" key="1">
    <source>
        <dbReference type="EMBL" id="CAA0086958.1"/>
    </source>
</evidence>
<dbReference type="RefSeq" id="WP_159597687.1">
    <property type="nucleotide sequence ID" value="NZ_CACSAS010000001.1"/>
</dbReference>
<dbReference type="Proteomes" id="UP000433050">
    <property type="component" value="Unassembled WGS sequence"/>
</dbReference>
<name>A0A5S9NA08_9HYPH</name>
<accession>A0A5S9NA08</accession>